<evidence type="ECO:0000313" key="1">
    <source>
        <dbReference type="Ensembl" id="ENSMZEP00005002372.1"/>
    </source>
</evidence>
<keyword evidence="2" id="KW-1185">Reference proteome</keyword>
<protein>
    <submittedName>
        <fullName evidence="1">Uncharacterized protein</fullName>
    </submittedName>
</protein>
<dbReference type="Proteomes" id="UP000265160">
    <property type="component" value="LG4"/>
</dbReference>
<dbReference type="SUPFAM" id="SSF50494">
    <property type="entry name" value="Trypsin-like serine proteases"/>
    <property type="match status" value="1"/>
</dbReference>
<reference evidence="1" key="3">
    <citation type="submission" date="2025-09" db="UniProtKB">
        <authorList>
            <consortium name="Ensembl"/>
        </authorList>
    </citation>
    <scope>IDENTIFICATION</scope>
</reference>
<accession>A0A3P9AY68</accession>
<dbReference type="STRING" id="106582.ENSMZEP00005002372"/>
<proteinExistence type="predicted"/>
<dbReference type="Ensembl" id="ENSMZET00005002480.1">
    <property type="protein sequence ID" value="ENSMZEP00005002372.1"/>
    <property type="gene ID" value="ENSMZEG00005001879.1"/>
</dbReference>
<dbReference type="InterPro" id="IPR009003">
    <property type="entry name" value="Peptidase_S1_PA"/>
</dbReference>
<organism evidence="1 2">
    <name type="scientific">Maylandia zebra</name>
    <name type="common">zebra mbuna</name>
    <dbReference type="NCBI Taxonomy" id="106582"/>
    <lineage>
        <taxon>Eukaryota</taxon>
        <taxon>Metazoa</taxon>
        <taxon>Chordata</taxon>
        <taxon>Craniata</taxon>
        <taxon>Vertebrata</taxon>
        <taxon>Euteleostomi</taxon>
        <taxon>Actinopterygii</taxon>
        <taxon>Neopterygii</taxon>
        <taxon>Teleostei</taxon>
        <taxon>Neoteleostei</taxon>
        <taxon>Acanthomorphata</taxon>
        <taxon>Ovalentaria</taxon>
        <taxon>Cichlomorphae</taxon>
        <taxon>Cichliformes</taxon>
        <taxon>Cichlidae</taxon>
        <taxon>African cichlids</taxon>
        <taxon>Pseudocrenilabrinae</taxon>
        <taxon>Haplochromini</taxon>
        <taxon>Maylandia</taxon>
        <taxon>Maylandia zebra complex</taxon>
    </lineage>
</organism>
<reference evidence="1 2" key="1">
    <citation type="journal article" date="2014" name="Nature">
        <title>The genomic substrate for adaptive radiation in African cichlid fish.</title>
        <authorList>
            <person name="Brawand D."/>
            <person name="Wagner C.E."/>
            <person name="Li Y.I."/>
            <person name="Malinsky M."/>
            <person name="Keller I."/>
            <person name="Fan S."/>
            <person name="Simakov O."/>
            <person name="Ng A.Y."/>
            <person name="Lim Z.W."/>
            <person name="Bezault E."/>
            <person name="Turner-Maier J."/>
            <person name="Johnson J."/>
            <person name="Alcazar R."/>
            <person name="Noh H.J."/>
            <person name="Russell P."/>
            <person name="Aken B."/>
            <person name="Alfoldi J."/>
            <person name="Amemiya C."/>
            <person name="Azzouzi N."/>
            <person name="Baroiller J.F."/>
            <person name="Barloy-Hubler F."/>
            <person name="Berlin A."/>
            <person name="Bloomquist R."/>
            <person name="Carleton K.L."/>
            <person name="Conte M.A."/>
            <person name="D'Cotta H."/>
            <person name="Eshel O."/>
            <person name="Gaffney L."/>
            <person name="Galibert F."/>
            <person name="Gante H.F."/>
            <person name="Gnerre S."/>
            <person name="Greuter L."/>
            <person name="Guyon R."/>
            <person name="Haddad N.S."/>
            <person name="Haerty W."/>
            <person name="Harris R.M."/>
            <person name="Hofmann H.A."/>
            <person name="Hourlier T."/>
            <person name="Hulata G."/>
            <person name="Jaffe D.B."/>
            <person name="Lara M."/>
            <person name="Lee A.P."/>
            <person name="MacCallum I."/>
            <person name="Mwaiko S."/>
            <person name="Nikaido M."/>
            <person name="Nishihara H."/>
            <person name="Ozouf-Costaz C."/>
            <person name="Penman D.J."/>
            <person name="Przybylski D."/>
            <person name="Rakotomanga M."/>
            <person name="Renn S.C.P."/>
            <person name="Ribeiro F.J."/>
            <person name="Ron M."/>
            <person name="Salzburger W."/>
            <person name="Sanchez-Pulido L."/>
            <person name="Santos M.E."/>
            <person name="Searle S."/>
            <person name="Sharpe T."/>
            <person name="Swofford R."/>
            <person name="Tan F.J."/>
            <person name="Williams L."/>
            <person name="Young S."/>
            <person name="Yin S."/>
            <person name="Okada N."/>
            <person name="Kocher T.D."/>
            <person name="Miska E.A."/>
            <person name="Lander E.S."/>
            <person name="Venkatesh B."/>
            <person name="Fernald R.D."/>
            <person name="Meyer A."/>
            <person name="Ponting C.P."/>
            <person name="Streelman J.T."/>
            <person name="Lindblad-Toh K."/>
            <person name="Seehausen O."/>
            <person name="Di Palma F."/>
        </authorList>
    </citation>
    <scope>NUCLEOTIDE SEQUENCE</scope>
</reference>
<evidence type="ECO:0000313" key="2">
    <source>
        <dbReference type="Proteomes" id="UP000265160"/>
    </source>
</evidence>
<dbReference type="AlphaFoldDB" id="A0A3P9AY68"/>
<reference evidence="1" key="2">
    <citation type="submission" date="2025-08" db="UniProtKB">
        <authorList>
            <consortium name="Ensembl"/>
        </authorList>
    </citation>
    <scope>IDENTIFICATION</scope>
</reference>
<sequence>PWGRLVRRRTANSLSHERTKLFQASMKIITGKDLNRHIYINTTGTNIAILRLSAQPTLTDYIQPICLDNGRTFGLNNYTHPTLQLFICRKCLESCMIFVPLLTCAPLCVGLSRGIPIKFIHVCGCNVTKCGKVQGGRILL</sequence>
<name>A0A3P9AY68_9CICH</name>